<organism evidence="7 8">
    <name type="scientific">Coemansia brasiliensis</name>
    <dbReference type="NCBI Taxonomy" id="2650707"/>
    <lineage>
        <taxon>Eukaryota</taxon>
        <taxon>Fungi</taxon>
        <taxon>Fungi incertae sedis</taxon>
        <taxon>Zoopagomycota</taxon>
        <taxon>Kickxellomycotina</taxon>
        <taxon>Kickxellomycetes</taxon>
        <taxon>Kickxellales</taxon>
        <taxon>Kickxellaceae</taxon>
        <taxon>Coemansia</taxon>
    </lineage>
</organism>
<dbReference type="NCBIfam" id="TIGR00165">
    <property type="entry name" value="S18"/>
    <property type="match status" value="1"/>
</dbReference>
<dbReference type="GO" id="GO:0005763">
    <property type="term" value="C:mitochondrial small ribosomal subunit"/>
    <property type="evidence" value="ECO:0007669"/>
    <property type="project" value="TreeGrafter"/>
</dbReference>
<dbReference type="EMBL" id="JANBUW010000001">
    <property type="protein sequence ID" value="KAJ2852687.1"/>
    <property type="molecule type" value="Genomic_DNA"/>
</dbReference>
<gene>
    <name evidence="7" type="ORF">IWW36_000044</name>
</gene>
<reference evidence="7" key="1">
    <citation type="submission" date="2022-07" db="EMBL/GenBank/DDBJ databases">
        <title>Phylogenomic reconstructions and comparative analyses of Kickxellomycotina fungi.</title>
        <authorList>
            <person name="Reynolds N.K."/>
            <person name="Stajich J.E."/>
            <person name="Barry K."/>
            <person name="Grigoriev I.V."/>
            <person name="Crous P."/>
            <person name="Smith M.E."/>
        </authorList>
    </citation>
    <scope>NUCLEOTIDE SEQUENCE</scope>
    <source>
        <strain evidence="7">NRRL 1566</strain>
    </source>
</reference>
<proteinExistence type="inferred from homology"/>
<dbReference type="Pfam" id="PF01084">
    <property type="entry name" value="Ribosomal_S18"/>
    <property type="match status" value="1"/>
</dbReference>
<dbReference type="InterPro" id="IPR036870">
    <property type="entry name" value="Ribosomal_bS18_sf"/>
</dbReference>
<feature type="compositionally biased region" description="Basic and acidic residues" evidence="6">
    <location>
        <begin position="42"/>
        <end position="53"/>
    </location>
</feature>
<dbReference type="Gene3D" id="4.10.640.10">
    <property type="entry name" value="Ribosomal protein S18"/>
    <property type="match status" value="1"/>
</dbReference>
<keyword evidence="2 5" id="KW-0689">Ribosomal protein</keyword>
<dbReference type="PRINTS" id="PR00974">
    <property type="entry name" value="RIBOSOMALS18"/>
</dbReference>
<evidence type="ECO:0000256" key="2">
    <source>
        <dbReference type="ARBA" id="ARBA00022980"/>
    </source>
</evidence>
<evidence type="ECO:0000256" key="3">
    <source>
        <dbReference type="ARBA" id="ARBA00023274"/>
    </source>
</evidence>
<dbReference type="GO" id="GO:0070181">
    <property type="term" value="F:small ribosomal subunit rRNA binding"/>
    <property type="evidence" value="ECO:0007669"/>
    <property type="project" value="TreeGrafter"/>
</dbReference>
<evidence type="ECO:0000256" key="6">
    <source>
        <dbReference type="SAM" id="MobiDB-lite"/>
    </source>
</evidence>
<evidence type="ECO:0000313" key="8">
    <source>
        <dbReference type="Proteomes" id="UP001139887"/>
    </source>
</evidence>
<evidence type="ECO:0000256" key="4">
    <source>
        <dbReference type="ARBA" id="ARBA00035264"/>
    </source>
</evidence>
<dbReference type="HAMAP" id="MF_00270">
    <property type="entry name" value="Ribosomal_bS18"/>
    <property type="match status" value="1"/>
</dbReference>
<dbReference type="GO" id="GO:0003735">
    <property type="term" value="F:structural constituent of ribosome"/>
    <property type="evidence" value="ECO:0007669"/>
    <property type="project" value="InterPro"/>
</dbReference>
<dbReference type="PANTHER" id="PTHR13479">
    <property type="entry name" value="30S RIBOSOMAL PROTEIN S18"/>
    <property type="match status" value="1"/>
</dbReference>
<dbReference type="SUPFAM" id="SSF46911">
    <property type="entry name" value="Ribosomal protein S18"/>
    <property type="match status" value="1"/>
</dbReference>
<evidence type="ECO:0000313" key="7">
    <source>
        <dbReference type="EMBL" id="KAJ2852687.1"/>
    </source>
</evidence>
<dbReference type="InterPro" id="IPR001648">
    <property type="entry name" value="Ribosomal_bS18"/>
</dbReference>
<dbReference type="PANTHER" id="PTHR13479:SF40">
    <property type="entry name" value="SMALL RIBOSOMAL SUBUNIT PROTEIN BS18M"/>
    <property type="match status" value="1"/>
</dbReference>
<dbReference type="Proteomes" id="UP001139887">
    <property type="component" value="Unassembled WGS sequence"/>
</dbReference>
<comment type="similarity">
    <text evidence="1 5">Belongs to the bacterial ribosomal protein bS18 family.</text>
</comment>
<keyword evidence="8" id="KW-1185">Reference proteome</keyword>
<evidence type="ECO:0000256" key="1">
    <source>
        <dbReference type="ARBA" id="ARBA00005589"/>
    </source>
</evidence>
<dbReference type="OrthoDB" id="21463at2759"/>
<sequence>MFKFIQLCKPRLPRVACSFSSSATRSDPQTAGIAFKFTALEKDHSDSPAKDSEAANTKTRAGQTSPGIAYENAQYATKLFPNKPYHPSQLNAGYTGKPFTLIPRKARQKDPFVLMGINPLKEYKNTLMLSSFVTEMGKIKPRYQTGLSAKSQRRVAKAIRRARSFGLIPVTSKFDHEASARMFKIR</sequence>
<dbReference type="AlphaFoldDB" id="A0A9W8M248"/>
<feature type="compositionally biased region" description="Polar residues" evidence="6">
    <location>
        <begin position="54"/>
        <end position="66"/>
    </location>
</feature>
<protein>
    <recommendedName>
        <fullName evidence="4">Small ribosomal subunit protein bS18m</fullName>
    </recommendedName>
</protein>
<evidence type="ECO:0000256" key="5">
    <source>
        <dbReference type="RuleBase" id="RU003910"/>
    </source>
</evidence>
<keyword evidence="3 5" id="KW-0687">Ribonucleoprotein</keyword>
<comment type="caution">
    <text evidence="7">The sequence shown here is derived from an EMBL/GenBank/DDBJ whole genome shotgun (WGS) entry which is preliminary data.</text>
</comment>
<accession>A0A9W8M248</accession>
<feature type="region of interest" description="Disordered" evidence="6">
    <location>
        <begin position="42"/>
        <end position="66"/>
    </location>
</feature>
<dbReference type="GO" id="GO:0032543">
    <property type="term" value="P:mitochondrial translation"/>
    <property type="evidence" value="ECO:0007669"/>
    <property type="project" value="TreeGrafter"/>
</dbReference>
<name>A0A9W8M248_9FUNG</name>